<proteinExistence type="predicted"/>
<sequence length="290" mass="32255">MDPAACRFHHPHELPALEVPPPYNSPSVPLEPPPDYEAAVAGSDAASQSSQYALFTRQAITLSIEGRHVYSSLSKPKPIYSLTHELDGHELSLNGILLTRIDRQSSAGEDDQPVRKRDVFALRDAPQLHLGPAKYEIDGLRCLSGKKGYMNKTCTRSGQGWSAGGCGLPSFGLRPTSNPGVDAAMYEWRDKSSDHIIAIETRRRWDKKNKIEVSPPTMELKIGANVDKSYLDFLVASWCIHNWREAKELTKEPLTWEECQYLPIVIVGGRNRGANMFLGNSQRPGQGHRL</sequence>
<name>A0ACB8V5E7_9EURO</name>
<dbReference type="EMBL" id="JALBCA010000005">
    <property type="protein sequence ID" value="KAI2392679.1"/>
    <property type="molecule type" value="Genomic_DNA"/>
</dbReference>
<protein>
    <submittedName>
        <fullName evidence="1">Uncharacterized protein</fullName>
    </submittedName>
</protein>
<evidence type="ECO:0000313" key="1">
    <source>
        <dbReference type="EMBL" id="KAI2392679.1"/>
    </source>
</evidence>
<comment type="caution">
    <text evidence="1">The sequence shown here is derived from an EMBL/GenBank/DDBJ whole genome shotgun (WGS) entry which is preliminary data.</text>
</comment>
<gene>
    <name evidence="1" type="ORF">LOY88_000475</name>
</gene>
<accession>A0ACB8V5E7</accession>
<reference evidence="1" key="1">
    <citation type="journal article" date="2022" name="bioRxiv">
        <title>Population genetic analysis of Ophidiomyces ophidiicola, the causative agent of snake fungal disease, indicates recent introductions to the USA.</title>
        <authorList>
            <person name="Ladner J.T."/>
            <person name="Palmer J.M."/>
            <person name="Ettinger C.L."/>
            <person name="Stajich J.E."/>
            <person name="Farrell T.M."/>
            <person name="Glorioso B.M."/>
            <person name="Lawson B."/>
            <person name="Price S.J."/>
            <person name="Stengle A.G."/>
            <person name="Grear D.A."/>
            <person name="Lorch J.M."/>
        </authorList>
    </citation>
    <scope>NUCLEOTIDE SEQUENCE</scope>
    <source>
        <strain evidence="1">NWHC 24266-5</strain>
    </source>
</reference>
<organism evidence="1">
    <name type="scientific">Ophidiomyces ophidiicola</name>
    <dbReference type="NCBI Taxonomy" id="1387563"/>
    <lineage>
        <taxon>Eukaryota</taxon>
        <taxon>Fungi</taxon>
        <taxon>Dikarya</taxon>
        <taxon>Ascomycota</taxon>
        <taxon>Pezizomycotina</taxon>
        <taxon>Eurotiomycetes</taxon>
        <taxon>Eurotiomycetidae</taxon>
        <taxon>Onygenales</taxon>
        <taxon>Onygenaceae</taxon>
        <taxon>Ophidiomyces</taxon>
    </lineage>
</organism>